<dbReference type="RefSeq" id="WP_147766904.1">
    <property type="nucleotide sequence ID" value="NZ_VRKQ01000008.1"/>
</dbReference>
<reference evidence="1 2" key="1">
    <citation type="submission" date="2019-08" db="EMBL/GenBank/DDBJ databases">
        <title>Seonamhaeicola sediminis sp. nov., isolated from marine sediment.</title>
        <authorList>
            <person name="Cao W.R."/>
        </authorList>
    </citation>
    <scope>NUCLEOTIDE SEQUENCE [LARGE SCALE GENOMIC DNA]</scope>
    <source>
        <strain evidence="1 2">1505</strain>
    </source>
</reference>
<keyword evidence="2" id="KW-1185">Reference proteome</keyword>
<dbReference type="EMBL" id="VRKQ01000008">
    <property type="protein sequence ID" value="TXG39334.1"/>
    <property type="molecule type" value="Genomic_DNA"/>
</dbReference>
<gene>
    <name evidence="1" type="ORF">FUA22_05510</name>
</gene>
<dbReference type="AlphaFoldDB" id="A0A5C7GM18"/>
<dbReference type="OrthoDB" id="832379at2"/>
<comment type="caution">
    <text evidence="1">The sequence shown here is derived from an EMBL/GenBank/DDBJ whole genome shotgun (WGS) entry which is preliminary data.</text>
</comment>
<organism evidence="1 2">
    <name type="scientific">Seonamhaeicola maritimus</name>
    <dbReference type="NCBI Taxonomy" id="2591822"/>
    <lineage>
        <taxon>Bacteria</taxon>
        <taxon>Pseudomonadati</taxon>
        <taxon>Bacteroidota</taxon>
        <taxon>Flavobacteriia</taxon>
        <taxon>Flavobacteriales</taxon>
        <taxon>Flavobacteriaceae</taxon>
    </lineage>
</organism>
<name>A0A5C7GM18_9FLAO</name>
<dbReference type="Proteomes" id="UP000321080">
    <property type="component" value="Unassembled WGS sequence"/>
</dbReference>
<accession>A0A5C7GM18</accession>
<proteinExistence type="predicted"/>
<evidence type="ECO:0000313" key="1">
    <source>
        <dbReference type="EMBL" id="TXG39334.1"/>
    </source>
</evidence>
<protein>
    <submittedName>
        <fullName evidence="1">Uncharacterized protein</fullName>
    </submittedName>
</protein>
<evidence type="ECO:0000313" key="2">
    <source>
        <dbReference type="Proteomes" id="UP000321080"/>
    </source>
</evidence>
<sequence>MSINKLNFILTVLCLLILMSCRREEMEFIQAPEEERLSKNSAIASSMKMIAINDGSDDNILDYSNCFNVKLPIEVTANGEIIDVKTKEDYKIVEYIFDDSDDDTDVLDITFPVTITLEDFREVIISNAEELASYSQNCNGENEFDDDIECIDFNYPILVSLFNPDRETFGVIKLDSDEGLYQFIDNLHDSDYMTLNFPITTTLFDNSTLNINSLNELEDAINTFSNACDEDDDYNFNDDDCDDCDTEMLASILTNCQSWTIDKLERYGNDLDDYYEGYTFNFHENGRVGAYWDGQNAYGTWEASGEANNITVIINIPGLNYCNKDWRLHEISEYNEVKVDFRVGYNDRLRYNNICD</sequence>
<dbReference type="PROSITE" id="PS51257">
    <property type="entry name" value="PROKAR_LIPOPROTEIN"/>
    <property type="match status" value="1"/>
</dbReference>